<dbReference type="GO" id="GO:0008080">
    <property type="term" value="F:N-acetyltransferase activity"/>
    <property type="evidence" value="ECO:0007669"/>
    <property type="project" value="InterPro"/>
</dbReference>
<dbReference type="Proteomes" id="UP000318521">
    <property type="component" value="Unassembled WGS sequence"/>
</dbReference>
<dbReference type="PANTHER" id="PTHR13947">
    <property type="entry name" value="GNAT FAMILY N-ACETYLTRANSFERASE"/>
    <property type="match status" value="1"/>
</dbReference>
<organism evidence="3 4">
    <name type="scientific">Alkalicoccobacillus porphyridii</name>
    <dbReference type="NCBI Taxonomy" id="2597270"/>
    <lineage>
        <taxon>Bacteria</taxon>
        <taxon>Bacillati</taxon>
        <taxon>Bacillota</taxon>
        <taxon>Bacilli</taxon>
        <taxon>Bacillales</taxon>
        <taxon>Bacillaceae</taxon>
        <taxon>Alkalicoccobacillus</taxon>
    </lineage>
</organism>
<dbReference type="RefSeq" id="WP_143847943.1">
    <property type="nucleotide sequence ID" value="NZ_VLXZ01000003.1"/>
</dbReference>
<dbReference type="EMBL" id="VLXZ01000003">
    <property type="protein sequence ID" value="TSB47444.1"/>
    <property type="molecule type" value="Genomic_DNA"/>
</dbReference>
<reference evidence="3 4" key="1">
    <citation type="submission" date="2019-07" db="EMBL/GenBank/DDBJ databases">
        <authorList>
            <person name="Park Y.J."/>
            <person name="Jeong S.E."/>
            <person name="Jung H.S."/>
        </authorList>
    </citation>
    <scope>NUCLEOTIDE SEQUENCE [LARGE SCALE GENOMIC DNA]</scope>
    <source>
        <strain evidence="4">P16(2019)</strain>
    </source>
</reference>
<dbReference type="OrthoDB" id="9803233at2"/>
<dbReference type="PROSITE" id="PS51186">
    <property type="entry name" value="GNAT"/>
    <property type="match status" value="1"/>
</dbReference>
<dbReference type="InterPro" id="IPR016181">
    <property type="entry name" value="Acyl_CoA_acyltransferase"/>
</dbReference>
<dbReference type="Gene3D" id="3.40.630.30">
    <property type="match status" value="1"/>
</dbReference>
<evidence type="ECO:0000259" key="2">
    <source>
        <dbReference type="PROSITE" id="PS51186"/>
    </source>
</evidence>
<accession>A0A554A173</accession>
<keyword evidence="1 3" id="KW-0808">Transferase</keyword>
<evidence type="ECO:0000313" key="4">
    <source>
        <dbReference type="Proteomes" id="UP000318521"/>
    </source>
</evidence>
<keyword evidence="4" id="KW-1185">Reference proteome</keyword>
<feature type="domain" description="N-acetyltransferase" evidence="2">
    <location>
        <begin position="4"/>
        <end position="171"/>
    </location>
</feature>
<dbReference type="InterPro" id="IPR000182">
    <property type="entry name" value="GNAT_dom"/>
</dbReference>
<comment type="caution">
    <text evidence="3">The sequence shown here is derived from an EMBL/GenBank/DDBJ whole genome shotgun (WGS) entry which is preliminary data.</text>
</comment>
<evidence type="ECO:0000313" key="3">
    <source>
        <dbReference type="EMBL" id="TSB47444.1"/>
    </source>
</evidence>
<gene>
    <name evidence="3" type="ORF">FN960_06835</name>
</gene>
<dbReference type="Pfam" id="PF00583">
    <property type="entry name" value="Acetyltransf_1"/>
    <property type="match status" value="1"/>
</dbReference>
<evidence type="ECO:0000256" key="1">
    <source>
        <dbReference type="ARBA" id="ARBA00022679"/>
    </source>
</evidence>
<dbReference type="InterPro" id="IPR050769">
    <property type="entry name" value="NAT_camello-type"/>
</dbReference>
<protein>
    <submittedName>
        <fullName evidence="3">GNAT family N-acetyltransferase</fullName>
    </submittedName>
</protein>
<dbReference type="SUPFAM" id="SSF55729">
    <property type="entry name" value="Acyl-CoA N-acyltransferases (Nat)"/>
    <property type="match status" value="1"/>
</dbReference>
<dbReference type="AlphaFoldDB" id="A0A554A173"/>
<name>A0A554A173_9BACI</name>
<proteinExistence type="predicted"/>
<dbReference type="PANTHER" id="PTHR13947:SF37">
    <property type="entry name" value="LD18367P"/>
    <property type="match status" value="1"/>
</dbReference>
<sequence>MNNLHIQDATKEMYPAIKTQRIEAYRIYKDKLPVDHWKALEQTLSSDADEQEGVELMVAILNEKIVGSVVLFPAKTTAYEFIDELDYPEIRMLAVAKEAQGKGVASALVKECIKRTHAKDLPAIGLHTGEFMTDAIRLYEGFGFQRLPEFDFEPADDGIVVRAYHLELAERASV</sequence>
<dbReference type="CDD" id="cd04301">
    <property type="entry name" value="NAT_SF"/>
    <property type="match status" value="1"/>
</dbReference>